<keyword evidence="5" id="KW-0804">Transcription</keyword>
<dbReference type="GO" id="GO:0000976">
    <property type="term" value="F:transcription cis-regulatory region binding"/>
    <property type="evidence" value="ECO:0007669"/>
    <property type="project" value="TreeGrafter"/>
</dbReference>
<keyword evidence="3" id="KW-0805">Transcription regulation</keyword>
<protein>
    <submittedName>
        <fullName evidence="7">Uncharacterized protein</fullName>
    </submittedName>
</protein>
<name>A0AA38RE78_9PEZI</name>
<dbReference type="GO" id="GO:0045944">
    <property type="term" value="P:positive regulation of transcription by RNA polymerase II"/>
    <property type="evidence" value="ECO:0007669"/>
    <property type="project" value="TreeGrafter"/>
</dbReference>
<organism evidence="7 8">
    <name type="scientific">Pleurostoma richardsiae</name>
    <dbReference type="NCBI Taxonomy" id="41990"/>
    <lineage>
        <taxon>Eukaryota</taxon>
        <taxon>Fungi</taxon>
        <taxon>Dikarya</taxon>
        <taxon>Ascomycota</taxon>
        <taxon>Pezizomycotina</taxon>
        <taxon>Sordariomycetes</taxon>
        <taxon>Sordariomycetidae</taxon>
        <taxon>Calosphaeriales</taxon>
        <taxon>Pleurostomataceae</taxon>
        <taxon>Pleurostoma</taxon>
    </lineage>
</organism>
<evidence type="ECO:0000256" key="4">
    <source>
        <dbReference type="ARBA" id="ARBA00023125"/>
    </source>
</evidence>
<evidence type="ECO:0000256" key="6">
    <source>
        <dbReference type="ARBA" id="ARBA00023242"/>
    </source>
</evidence>
<sequence>MAQDSVPVAGGYSGSIIDSPSSYADTAAADAGEGGIPPSLDLLSFSSGPELTIVPARFRPLLDYFQHAVSRSLSCHEGIRRDICSAIIPISLQSPHLLAAVLCVSACHRQSAGLPQGYDEITQLRTTAIQSLNIALACSDRGESEAALGTSLVLCMCEIVSPEAKRDTWRLHLSGASALLSKLYAQRTSILRQPSSAIAFMKRIYLSLKAIALGCGMASYRFIGDEVPLDDGSLPGNDYIDDLAGFSTALLPIFNVINRLDKSESNQRASCSVDADMPVHLLIQRVRTMLAVRSHSTFRPTLVLPESTQTDFYLLDEAYHHMALLQLYRHAAPASPLYGGPDPATQVSVRRIISCISDMEIESLPCPGVATLPPLFTAGRAATAPQDRERILRLLDKVWGCFGMGNVVATREFLQRLWSGDALCREEDGDTETWDFLPY</sequence>
<proteinExistence type="predicted"/>
<dbReference type="EMBL" id="JANBVO010000048">
    <property type="protein sequence ID" value="KAJ9133726.1"/>
    <property type="molecule type" value="Genomic_DNA"/>
</dbReference>
<evidence type="ECO:0000313" key="7">
    <source>
        <dbReference type="EMBL" id="KAJ9133726.1"/>
    </source>
</evidence>
<dbReference type="PANTHER" id="PTHR37534">
    <property type="entry name" value="TRANSCRIPTIONAL ACTIVATOR PROTEIN UGA3"/>
    <property type="match status" value="1"/>
</dbReference>
<evidence type="ECO:0000256" key="5">
    <source>
        <dbReference type="ARBA" id="ARBA00023163"/>
    </source>
</evidence>
<dbReference type="Pfam" id="PF11951">
    <property type="entry name" value="Fungal_trans_2"/>
    <property type="match status" value="1"/>
</dbReference>
<keyword evidence="4" id="KW-0238">DNA-binding</keyword>
<dbReference type="GO" id="GO:0005634">
    <property type="term" value="C:nucleus"/>
    <property type="evidence" value="ECO:0007669"/>
    <property type="project" value="UniProtKB-SubCell"/>
</dbReference>
<reference evidence="7" key="1">
    <citation type="submission" date="2022-07" db="EMBL/GenBank/DDBJ databases">
        <title>Fungi with potential for degradation of polypropylene.</title>
        <authorList>
            <person name="Gostincar C."/>
        </authorList>
    </citation>
    <scope>NUCLEOTIDE SEQUENCE</scope>
    <source>
        <strain evidence="7">EXF-13308</strain>
    </source>
</reference>
<dbReference type="InterPro" id="IPR021858">
    <property type="entry name" value="Fun_TF"/>
</dbReference>
<evidence type="ECO:0000256" key="3">
    <source>
        <dbReference type="ARBA" id="ARBA00023015"/>
    </source>
</evidence>
<keyword evidence="2" id="KW-0862">Zinc</keyword>
<gene>
    <name evidence="7" type="ORF">NKR23_g10559</name>
</gene>
<dbReference type="GO" id="GO:0003700">
    <property type="term" value="F:DNA-binding transcription factor activity"/>
    <property type="evidence" value="ECO:0007669"/>
    <property type="project" value="TreeGrafter"/>
</dbReference>
<keyword evidence="8" id="KW-1185">Reference proteome</keyword>
<dbReference type="PANTHER" id="PTHR37534:SF15">
    <property type="entry name" value="ZN(II)2CYS6 TRANSCRIPTION FACTOR (EUROFUNG)"/>
    <property type="match status" value="1"/>
</dbReference>
<dbReference type="AlphaFoldDB" id="A0AA38RE78"/>
<comment type="subcellular location">
    <subcellularLocation>
        <location evidence="1">Nucleus</location>
    </subcellularLocation>
</comment>
<evidence type="ECO:0000313" key="8">
    <source>
        <dbReference type="Proteomes" id="UP001174694"/>
    </source>
</evidence>
<comment type="caution">
    <text evidence="7">The sequence shown here is derived from an EMBL/GenBank/DDBJ whole genome shotgun (WGS) entry which is preliminary data.</text>
</comment>
<evidence type="ECO:0000256" key="2">
    <source>
        <dbReference type="ARBA" id="ARBA00022833"/>
    </source>
</evidence>
<keyword evidence="6" id="KW-0539">Nucleus</keyword>
<accession>A0AA38RE78</accession>
<dbReference type="Proteomes" id="UP001174694">
    <property type="component" value="Unassembled WGS sequence"/>
</dbReference>
<evidence type="ECO:0000256" key="1">
    <source>
        <dbReference type="ARBA" id="ARBA00004123"/>
    </source>
</evidence>